<gene>
    <name evidence="15" type="primary">ND1</name>
</gene>
<sequence length="324" mass="38634">MFFFDVLFLLIFILVGVAFFILLERKILGYIQFRKGPSKLGFSGLFQPFSDAISLFTKESFFIYFGNFFIYYIIPLLGMVFSCLIWLLYPTLYSYISMSLGLLIFISLSGFGVYFIMLSGWSSNSLYSLIGCIRGVAQSISYEVSMFMVVLCKIMVIGVLNFCMFFFFQIYFWFIFLFFPLFLIFFSCILAETNRSPFDFAEGESELVSGFNVEYSSFSFSFIVLSEYMNIMFMSFFCSLIFFGGDYYTFFFFLSVLLLCFSFIWVRGTFPRYRYDKLMYLSWKCYLPVTLNYFFFCMFLKVLLYSIWFYKNKMKMKLMEFWFL</sequence>
<dbReference type="EMBL" id="MZ748293">
    <property type="protein sequence ID" value="UBS94016.1"/>
    <property type="molecule type" value="Genomic_DNA"/>
</dbReference>
<dbReference type="GO" id="GO:0005743">
    <property type="term" value="C:mitochondrial inner membrane"/>
    <property type="evidence" value="ECO:0007669"/>
    <property type="project" value="UniProtKB-SubCell"/>
</dbReference>
<evidence type="ECO:0000256" key="12">
    <source>
        <dbReference type="RuleBase" id="RU000471"/>
    </source>
</evidence>
<keyword evidence="8 14" id="KW-1133">Transmembrane helix</keyword>
<feature type="transmembrane region" description="Helical" evidence="14">
    <location>
        <begin position="170"/>
        <end position="192"/>
    </location>
</feature>
<organism evidence="15">
    <name type="scientific">Oliarus cf. filicicola HI01081</name>
    <dbReference type="NCBI Taxonomy" id="2879485"/>
    <lineage>
        <taxon>Eukaryota</taxon>
        <taxon>Metazoa</taxon>
        <taxon>Ecdysozoa</taxon>
        <taxon>Arthropoda</taxon>
        <taxon>Hexapoda</taxon>
        <taxon>Insecta</taxon>
        <taxon>Pterygota</taxon>
        <taxon>Neoptera</taxon>
        <taxon>Paraneoptera</taxon>
        <taxon>Hemiptera</taxon>
        <taxon>Auchenorrhyncha</taxon>
        <taxon>Fulgoroidea</taxon>
        <taxon>Cixiidae</taxon>
        <taxon>Oliarus</taxon>
    </lineage>
</organism>
<keyword evidence="10 13" id="KW-0496">Mitochondrion</keyword>
<evidence type="ECO:0000256" key="2">
    <source>
        <dbReference type="ARBA" id="ARBA00004448"/>
    </source>
</evidence>
<feature type="transmembrane region" description="Helical" evidence="14">
    <location>
        <begin position="250"/>
        <end position="270"/>
    </location>
</feature>
<comment type="function">
    <text evidence="1">Core subunit of the mitochondrial membrane respiratory chain NADH dehydrogenase (Complex I) that is believed to belong to the minimal assembly required for catalysis. Complex I functions in the transfer of electrons from NADH to the respiratory chain. The immediate electron acceptor for the enzyme is believed to be ubiquinone.</text>
</comment>
<comment type="similarity">
    <text evidence="3 12">Belongs to the complex I subunit 1 family.</text>
</comment>
<evidence type="ECO:0000256" key="6">
    <source>
        <dbReference type="ARBA" id="ARBA00022692"/>
    </source>
</evidence>
<proteinExistence type="inferred from homology"/>
<dbReference type="Pfam" id="PF00146">
    <property type="entry name" value="NADHdh"/>
    <property type="match status" value="1"/>
</dbReference>
<evidence type="ECO:0000256" key="1">
    <source>
        <dbReference type="ARBA" id="ARBA00003257"/>
    </source>
</evidence>
<evidence type="ECO:0000256" key="7">
    <source>
        <dbReference type="ARBA" id="ARBA00022792"/>
    </source>
</evidence>
<dbReference type="GO" id="GO:0008137">
    <property type="term" value="F:NADH dehydrogenase (ubiquinone) activity"/>
    <property type="evidence" value="ECO:0007669"/>
    <property type="project" value="UniProtKB-EC"/>
</dbReference>
<keyword evidence="11 14" id="KW-0472">Membrane</keyword>
<evidence type="ECO:0000256" key="10">
    <source>
        <dbReference type="ARBA" id="ARBA00023128"/>
    </source>
</evidence>
<dbReference type="GO" id="GO:0003954">
    <property type="term" value="F:NADH dehydrogenase activity"/>
    <property type="evidence" value="ECO:0007669"/>
    <property type="project" value="TreeGrafter"/>
</dbReference>
<protein>
    <recommendedName>
        <fullName evidence="4 13">NADH-ubiquinone oxidoreductase chain 1</fullName>
        <ecNumber evidence="13">7.1.1.2</ecNumber>
    </recommendedName>
</protein>
<dbReference type="InterPro" id="IPR001694">
    <property type="entry name" value="NADH_UbQ_OxRdtase_su1/FPO"/>
</dbReference>
<dbReference type="HAMAP" id="MF_01350">
    <property type="entry name" value="NDH1_NuoH"/>
    <property type="match status" value="1"/>
</dbReference>
<dbReference type="PROSITE" id="PS00667">
    <property type="entry name" value="COMPLEX1_ND1_1"/>
    <property type="match status" value="1"/>
</dbReference>
<keyword evidence="9 13" id="KW-0830">Ubiquinone</keyword>
<evidence type="ECO:0000256" key="11">
    <source>
        <dbReference type="ARBA" id="ARBA00023136"/>
    </source>
</evidence>
<comment type="catalytic activity">
    <reaction evidence="13">
        <text>a ubiquinone + NADH + 5 H(+)(in) = a ubiquinol + NAD(+) + 4 H(+)(out)</text>
        <dbReference type="Rhea" id="RHEA:29091"/>
        <dbReference type="Rhea" id="RHEA-COMP:9565"/>
        <dbReference type="Rhea" id="RHEA-COMP:9566"/>
        <dbReference type="ChEBI" id="CHEBI:15378"/>
        <dbReference type="ChEBI" id="CHEBI:16389"/>
        <dbReference type="ChEBI" id="CHEBI:17976"/>
        <dbReference type="ChEBI" id="CHEBI:57540"/>
        <dbReference type="ChEBI" id="CHEBI:57945"/>
        <dbReference type="EC" id="7.1.1.2"/>
    </reaction>
</comment>
<evidence type="ECO:0000256" key="4">
    <source>
        <dbReference type="ARBA" id="ARBA00021009"/>
    </source>
</evidence>
<dbReference type="AlphaFoldDB" id="A0A8K1HZB3"/>
<evidence type="ECO:0000256" key="9">
    <source>
        <dbReference type="ARBA" id="ARBA00023075"/>
    </source>
</evidence>
<name>A0A8K1HZB3_9HEMI</name>
<reference evidence="15" key="1">
    <citation type="journal article" date="2021" name="Mitochondrial DNA Part B Resour">
        <title>The complete mitochondrial genome and phylogenetic analysis of the Hawaiian planthoppers Iolania perkinsi and Oliarus cf filicicola (Hemiptera: Cixiidae).</title>
        <authorList>
            <person name="Chong R.A."/>
            <person name="Steck M."/>
            <person name="Porter M.L."/>
        </authorList>
    </citation>
    <scope>NUCLEOTIDE SEQUENCE</scope>
    <source>
        <tissue evidence="15">Whole organism</tissue>
    </source>
</reference>
<dbReference type="PROSITE" id="PS00668">
    <property type="entry name" value="COMPLEX1_ND1_2"/>
    <property type="match status" value="1"/>
</dbReference>
<keyword evidence="5" id="KW-0813">Transport</keyword>
<dbReference type="InterPro" id="IPR018086">
    <property type="entry name" value="NADH_UbQ_OxRdtase_su1_CS"/>
</dbReference>
<feature type="transmembrane region" description="Helical" evidence="14">
    <location>
        <begin position="69"/>
        <end position="88"/>
    </location>
</feature>
<feature type="transmembrane region" description="Helical" evidence="14">
    <location>
        <begin position="144"/>
        <end position="163"/>
    </location>
</feature>
<geneLocation type="mitochondrion" evidence="15"/>
<feature type="transmembrane region" description="Helical" evidence="14">
    <location>
        <begin position="218"/>
        <end position="243"/>
    </location>
</feature>
<evidence type="ECO:0000256" key="14">
    <source>
        <dbReference type="SAM" id="Phobius"/>
    </source>
</evidence>
<keyword evidence="7" id="KW-0999">Mitochondrion inner membrane</keyword>
<evidence type="ECO:0000256" key="8">
    <source>
        <dbReference type="ARBA" id="ARBA00022989"/>
    </source>
</evidence>
<feature type="transmembrane region" description="Helical" evidence="14">
    <location>
        <begin position="290"/>
        <end position="310"/>
    </location>
</feature>
<feature type="transmembrane region" description="Helical" evidence="14">
    <location>
        <begin position="100"/>
        <end position="121"/>
    </location>
</feature>
<keyword evidence="12" id="KW-0520">NAD</keyword>
<dbReference type="GO" id="GO:0009060">
    <property type="term" value="P:aerobic respiration"/>
    <property type="evidence" value="ECO:0007669"/>
    <property type="project" value="TreeGrafter"/>
</dbReference>
<evidence type="ECO:0000256" key="5">
    <source>
        <dbReference type="ARBA" id="ARBA00022448"/>
    </source>
</evidence>
<evidence type="ECO:0000256" key="3">
    <source>
        <dbReference type="ARBA" id="ARBA00010535"/>
    </source>
</evidence>
<feature type="transmembrane region" description="Helical" evidence="14">
    <location>
        <begin position="6"/>
        <end position="28"/>
    </location>
</feature>
<dbReference type="PANTHER" id="PTHR11432">
    <property type="entry name" value="NADH DEHYDROGENASE SUBUNIT 1"/>
    <property type="match status" value="1"/>
</dbReference>
<dbReference type="EC" id="7.1.1.2" evidence="13"/>
<accession>A0A8K1HZB3</accession>
<evidence type="ECO:0000256" key="13">
    <source>
        <dbReference type="RuleBase" id="RU000473"/>
    </source>
</evidence>
<keyword evidence="6 12" id="KW-0812">Transmembrane</keyword>
<evidence type="ECO:0000313" key="15">
    <source>
        <dbReference type="EMBL" id="UBS94016.1"/>
    </source>
</evidence>
<comment type="subcellular location">
    <subcellularLocation>
        <location evidence="2 12">Mitochondrion inner membrane</location>
        <topology evidence="2 12">Multi-pass membrane protein</topology>
    </subcellularLocation>
</comment>
<dbReference type="PANTHER" id="PTHR11432:SF3">
    <property type="entry name" value="NADH-UBIQUINONE OXIDOREDUCTASE CHAIN 1"/>
    <property type="match status" value="1"/>
</dbReference>